<protein>
    <recommendedName>
        <fullName evidence="2">Terminase large subunit gp17-like C-terminal domain-containing protein</fullName>
    </recommendedName>
</protein>
<dbReference type="AlphaFoldDB" id="A0A0F9E9F1"/>
<name>A0A0F9E9F1_9ZZZZ</name>
<evidence type="ECO:0008006" key="2">
    <source>
        <dbReference type="Google" id="ProtNLM"/>
    </source>
</evidence>
<dbReference type="EMBL" id="LAZR01038002">
    <property type="protein sequence ID" value="KKL20688.1"/>
    <property type="molecule type" value="Genomic_DNA"/>
</dbReference>
<reference evidence="1" key="1">
    <citation type="journal article" date="2015" name="Nature">
        <title>Complex archaea that bridge the gap between prokaryotes and eukaryotes.</title>
        <authorList>
            <person name="Spang A."/>
            <person name="Saw J.H."/>
            <person name="Jorgensen S.L."/>
            <person name="Zaremba-Niedzwiedzka K."/>
            <person name="Martijn J."/>
            <person name="Lind A.E."/>
            <person name="van Eijk R."/>
            <person name="Schleper C."/>
            <person name="Guy L."/>
            <person name="Ettema T.J."/>
        </authorList>
    </citation>
    <scope>NUCLEOTIDE SEQUENCE</scope>
</reference>
<organism evidence="1">
    <name type="scientific">marine sediment metagenome</name>
    <dbReference type="NCBI Taxonomy" id="412755"/>
    <lineage>
        <taxon>unclassified sequences</taxon>
        <taxon>metagenomes</taxon>
        <taxon>ecological metagenomes</taxon>
    </lineage>
</organism>
<accession>A0A0F9E9F1</accession>
<proteinExistence type="predicted"/>
<sequence>MIILKPFTSNIDPQNRLTTNLHFEGGVVKKFYMRGAIAWPNGKKEGFALIAGQDLDTKKVIIFEQFRFWTISHWLYDDGNIREREDGGYHLGLVQFISDNLSLYRCCSYFWGGQHIDVWTRHAREIYSNSQITRGIELIEVPYVSELGPDLLNQKIKLRAFKGEVESLLSQSIADFGGQSKDADYDNPTLALMNLLAGFEAMPWVKL</sequence>
<gene>
    <name evidence="1" type="ORF">LCGC14_2452930</name>
</gene>
<evidence type="ECO:0000313" key="1">
    <source>
        <dbReference type="EMBL" id="KKL20688.1"/>
    </source>
</evidence>
<comment type="caution">
    <text evidence="1">The sequence shown here is derived from an EMBL/GenBank/DDBJ whole genome shotgun (WGS) entry which is preliminary data.</text>
</comment>